<dbReference type="RefSeq" id="WP_183404972.1">
    <property type="nucleotide sequence ID" value="NZ_JACHGG010000007.1"/>
</dbReference>
<protein>
    <submittedName>
        <fullName evidence="3">Uncharacterized protein</fullName>
    </submittedName>
</protein>
<organism evidence="3 4">
    <name type="scientific">Hymenobacter luteus</name>
    <dbReference type="NCBI Taxonomy" id="1411122"/>
    <lineage>
        <taxon>Bacteria</taxon>
        <taxon>Pseudomonadati</taxon>
        <taxon>Bacteroidota</taxon>
        <taxon>Cytophagia</taxon>
        <taxon>Cytophagales</taxon>
        <taxon>Hymenobacteraceae</taxon>
        <taxon>Hymenobacter</taxon>
    </lineage>
</organism>
<dbReference type="Proteomes" id="UP000532746">
    <property type="component" value="Unassembled WGS sequence"/>
</dbReference>
<feature type="region of interest" description="Disordered" evidence="1">
    <location>
        <begin position="164"/>
        <end position="193"/>
    </location>
</feature>
<reference evidence="3 4" key="1">
    <citation type="submission" date="2020-08" db="EMBL/GenBank/DDBJ databases">
        <title>Genomic Encyclopedia of Type Strains, Phase IV (KMG-IV): sequencing the most valuable type-strain genomes for metagenomic binning, comparative biology and taxonomic classification.</title>
        <authorList>
            <person name="Goeker M."/>
        </authorList>
    </citation>
    <scope>NUCLEOTIDE SEQUENCE [LARGE SCALE GENOMIC DNA]</scope>
    <source>
        <strain evidence="3 4">DSM 26718</strain>
    </source>
</reference>
<feature type="signal peptide" evidence="2">
    <location>
        <begin position="1"/>
        <end position="24"/>
    </location>
</feature>
<evidence type="ECO:0000256" key="1">
    <source>
        <dbReference type="SAM" id="MobiDB-lite"/>
    </source>
</evidence>
<keyword evidence="4" id="KW-1185">Reference proteome</keyword>
<name>A0A7W9T5X8_9BACT</name>
<evidence type="ECO:0000313" key="4">
    <source>
        <dbReference type="Proteomes" id="UP000532746"/>
    </source>
</evidence>
<gene>
    <name evidence="3" type="ORF">HNQ93_003900</name>
</gene>
<dbReference type="AlphaFoldDB" id="A0A7W9T5X8"/>
<sequence>MATLSTLIRLVLPAVVAASLTACTATSFLSLTPARPDGPWVNGHPTSLTQHPDSVQVRVGFIRYEPTALVFETEISNYSDRPIQVAPATFYYLMLPPDTVAEKQLAKGIFESRVPALDPEVQLQQLAAKLDKQAAKATNVSWFEILTTATHIAEDVASIKKKETAEQVAERDSRHQSDDAYFEEQREQHAQQADQLYSQQQSLKATVLRKTTLEPGQRAVGQVHFPRRDYAQRLRLVVFFDERPVQFDFTQATPSRK</sequence>
<proteinExistence type="predicted"/>
<feature type="compositionally biased region" description="Basic and acidic residues" evidence="1">
    <location>
        <begin position="164"/>
        <end position="189"/>
    </location>
</feature>
<evidence type="ECO:0000256" key="2">
    <source>
        <dbReference type="SAM" id="SignalP"/>
    </source>
</evidence>
<keyword evidence="2" id="KW-0732">Signal</keyword>
<comment type="caution">
    <text evidence="3">The sequence shown here is derived from an EMBL/GenBank/DDBJ whole genome shotgun (WGS) entry which is preliminary data.</text>
</comment>
<feature type="chain" id="PRO_5043960970" evidence="2">
    <location>
        <begin position="25"/>
        <end position="257"/>
    </location>
</feature>
<dbReference type="EMBL" id="JACHGG010000007">
    <property type="protein sequence ID" value="MBB6061024.1"/>
    <property type="molecule type" value="Genomic_DNA"/>
</dbReference>
<accession>A0A7W9T5X8</accession>
<evidence type="ECO:0000313" key="3">
    <source>
        <dbReference type="EMBL" id="MBB6061024.1"/>
    </source>
</evidence>